<keyword evidence="6 8" id="KW-1133">Transmembrane helix</keyword>
<dbReference type="GO" id="GO:0022857">
    <property type="term" value="F:transmembrane transporter activity"/>
    <property type="evidence" value="ECO:0007669"/>
    <property type="project" value="InterPro"/>
</dbReference>
<feature type="transmembrane region" description="Helical" evidence="8">
    <location>
        <begin position="53"/>
        <end position="72"/>
    </location>
</feature>
<dbReference type="RefSeq" id="WP_245809205.1">
    <property type="nucleotide sequence ID" value="NZ_LT828540.1"/>
</dbReference>
<organism evidence="9 10">
    <name type="scientific">Desulfamplus magnetovallimortis</name>
    <dbReference type="NCBI Taxonomy" id="1246637"/>
    <lineage>
        <taxon>Bacteria</taxon>
        <taxon>Pseudomonadati</taxon>
        <taxon>Thermodesulfobacteriota</taxon>
        <taxon>Desulfobacteria</taxon>
        <taxon>Desulfobacterales</taxon>
        <taxon>Desulfobacteraceae</taxon>
        <taxon>Desulfamplus</taxon>
    </lineage>
</organism>
<dbReference type="InterPro" id="IPR037294">
    <property type="entry name" value="ABC_BtuC-like"/>
</dbReference>
<comment type="subcellular location">
    <subcellularLocation>
        <location evidence="1">Cell membrane</location>
        <topology evidence="1">Multi-pass membrane protein</topology>
    </subcellularLocation>
</comment>
<evidence type="ECO:0000256" key="8">
    <source>
        <dbReference type="SAM" id="Phobius"/>
    </source>
</evidence>
<reference evidence="9 10" key="1">
    <citation type="submission" date="2017-03" db="EMBL/GenBank/DDBJ databases">
        <authorList>
            <person name="Afonso C.L."/>
            <person name="Miller P.J."/>
            <person name="Scott M.A."/>
            <person name="Spackman E."/>
            <person name="Goraichik I."/>
            <person name="Dimitrov K.M."/>
            <person name="Suarez D.L."/>
            <person name="Swayne D.E."/>
        </authorList>
    </citation>
    <scope>NUCLEOTIDE SEQUENCE [LARGE SCALE GENOMIC DNA]</scope>
    <source>
        <strain evidence="9">PRJEB14757</strain>
    </source>
</reference>
<dbReference type="FunFam" id="1.10.3470.10:FF:000001">
    <property type="entry name" value="Vitamin B12 ABC transporter permease BtuC"/>
    <property type="match status" value="1"/>
</dbReference>
<gene>
    <name evidence="9" type="ORF">MTBBW1_50026</name>
</gene>
<feature type="transmembrane region" description="Helical" evidence="8">
    <location>
        <begin position="107"/>
        <end position="128"/>
    </location>
</feature>
<keyword evidence="3" id="KW-0813">Transport</keyword>
<dbReference type="GO" id="GO:0005886">
    <property type="term" value="C:plasma membrane"/>
    <property type="evidence" value="ECO:0007669"/>
    <property type="project" value="UniProtKB-SubCell"/>
</dbReference>
<evidence type="ECO:0000313" key="10">
    <source>
        <dbReference type="Proteomes" id="UP000191931"/>
    </source>
</evidence>
<dbReference type="CDD" id="cd06550">
    <property type="entry name" value="TM_ABC_iron-siderophores_like"/>
    <property type="match status" value="1"/>
</dbReference>
<dbReference type="GO" id="GO:0033214">
    <property type="term" value="P:siderophore-iron import into cell"/>
    <property type="evidence" value="ECO:0007669"/>
    <property type="project" value="TreeGrafter"/>
</dbReference>
<feature type="transmembrane region" description="Helical" evidence="8">
    <location>
        <begin position="284"/>
        <end position="307"/>
    </location>
</feature>
<evidence type="ECO:0000256" key="4">
    <source>
        <dbReference type="ARBA" id="ARBA00022475"/>
    </source>
</evidence>
<keyword evidence="5 8" id="KW-0812">Transmembrane</keyword>
<evidence type="ECO:0000313" key="9">
    <source>
        <dbReference type="EMBL" id="SLM31903.1"/>
    </source>
</evidence>
<protein>
    <submittedName>
        <fullName evidence="9">Uncharacterized protein</fullName>
    </submittedName>
</protein>
<evidence type="ECO:0000256" key="5">
    <source>
        <dbReference type="ARBA" id="ARBA00022692"/>
    </source>
</evidence>
<feature type="transmembrane region" description="Helical" evidence="8">
    <location>
        <begin position="140"/>
        <end position="158"/>
    </location>
</feature>
<feature type="transmembrane region" description="Helical" evidence="8">
    <location>
        <begin position="190"/>
        <end position="213"/>
    </location>
</feature>
<sequence length="373" mass="39204">MSLFNVSHTSESGSTSMDIPFRFPGVRTLTPRPLNLTSHPLTSAFLAQVQKKLNLFFLLLFLTAVLGIWAVTQGAYDISPLDVLRALVGGNGQTSDIVILNIRLPRIIAALVAGWGLSLSGLTIQSLLKNPLGSPSTLGISQGAAFGAALSIVIFGGQVLSVTAFAFAGSMGATAIILILARLKRLSPEAVILAGVALSSLFTSATTLIQYVASETQLALVVFWTFGDVARSSWGEIALLSGTVAVASLFCMIRRWDLNALASGEECARGLGVNVDRIRIQGMIAASLVAALVTAFHGVIAFVGLLAPHMARRIVGSDHRLLLPFSSIIGALLLLCADTLGRVLVGSGSLPVGVITSFMGAPMFLYLLIRGYR</sequence>
<evidence type="ECO:0000256" key="7">
    <source>
        <dbReference type="ARBA" id="ARBA00023136"/>
    </source>
</evidence>
<evidence type="ECO:0000256" key="3">
    <source>
        <dbReference type="ARBA" id="ARBA00022448"/>
    </source>
</evidence>
<dbReference type="EMBL" id="FWEV01000292">
    <property type="protein sequence ID" value="SLM31903.1"/>
    <property type="molecule type" value="Genomic_DNA"/>
</dbReference>
<accession>A0A1W1HHJ6</accession>
<name>A0A1W1HHJ6_9BACT</name>
<proteinExistence type="inferred from homology"/>
<evidence type="ECO:0000256" key="6">
    <source>
        <dbReference type="ARBA" id="ARBA00022989"/>
    </source>
</evidence>
<dbReference type="Pfam" id="PF01032">
    <property type="entry name" value="FecCD"/>
    <property type="match status" value="1"/>
</dbReference>
<dbReference type="STRING" id="1246637.MTBBW1_50026"/>
<dbReference type="Proteomes" id="UP000191931">
    <property type="component" value="Unassembled WGS sequence"/>
</dbReference>
<comment type="similarity">
    <text evidence="2">Belongs to the binding-protein-dependent transport system permease family. FecCD subfamily.</text>
</comment>
<dbReference type="InterPro" id="IPR000522">
    <property type="entry name" value="ABC_transptr_permease_BtuC"/>
</dbReference>
<keyword evidence="4" id="KW-1003">Cell membrane</keyword>
<dbReference type="AlphaFoldDB" id="A0A1W1HHJ6"/>
<evidence type="ECO:0000256" key="1">
    <source>
        <dbReference type="ARBA" id="ARBA00004651"/>
    </source>
</evidence>
<evidence type="ECO:0000256" key="2">
    <source>
        <dbReference type="ARBA" id="ARBA00007935"/>
    </source>
</evidence>
<feature type="transmembrane region" description="Helical" evidence="8">
    <location>
        <begin position="349"/>
        <end position="369"/>
    </location>
</feature>
<dbReference type="PANTHER" id="PTHR30472">
    <property type="entry name" value="FERRIC ENTEROBACTIN TRANSPORT SYSTEM PERMEASE PROTEIN"/>
    <property type="match status" value="1"/>
</dbReference>
<keyword evidence="10" id="KW-1185">Reference proteome</keyword>
<keyword evidence="7 8" id="KW-0472">Membrane</keyword>
<feature type="transmembrane region" description="Helical" evidence="8">
    <location>
        <begin position="319"/>
        <end position="337"/>
    </location>
</feature>
<dbReference type="PANTHER" id="PTHR30472:SF25">
    <property type="entry name" value="ABC TRANSPORTER PERMEASE PROTEIN MJ0876-RELATED"/>
    <property type="match status" value="1"/>
</dbReference>
<feature type="transmembrane region" description="Helical" evidence="8">
    <location>
        <begin position="164"/>
        <end position="183"/>
    </location>
</feature>
<dbReference type="SUPFAM" id="SSF81345">
    <property type="entry name" value="ABC transporter involved in vitamin B12 uptake, BtuC"/>
    <property type="match status" value="1"/>
</dbReference>
<feature type="transmembrane region" description="Helical" evidence="8">
    <location>
        <begin position="233"/>
        <end position="253"/>
    </location>
</feature>
<dbReference type="Gene3D" id="1.10.3470.10">
    <property type="entry name" value="ABC transporter involved in vitamin B12 uptake, BtuC"/>
    <property type="match status" value="1"/>
</dbReference>